<feature type="non-terminal residue" evidence="1">
    <location>
        <position position="1"/>
    </location>
</feature>
<accession>A0A9D1XNK1</accession>
<dbReference type="EMBL" id="DXET01000258">
    <property type="protein sequence ID" value="HIX82614.1"/>
    <property type="molecule type" value="Genomic_DNA"/>
</dbReference>
<sequence>NSGQREENQELWIESREEEYYDESVHDYNSNTVYLTNCKLLIALNNYISTAIKLIENEDYLIGFEILDKLSQLIVVTNNEYGYVEELSLNDLYDRNLIWVVKYVYYQNFLYVAFNINKSIEEIYLIFKQYGKQDLVFSDLLAFGSQELKFDHQFYQNWIDFLENEPGDLAANLIKDACYLDGGIDKLTTTVTKIGEIHPLLYQETINLYLKKNDIDQAVKMGLQAIAKIPEQFIARANIAKTLIPYYSDKAFLYEVTFLSNPTVFNCLRLYSEKCDFDYIKETFKQINYQDDNVIFSSQAKEYAINCLNNYQRQIINYLLNDFDIIEKLDEIESLDIKEIFMFLSIMLLKDHNLNFVADKNIIEELENYFDISDFDKNNFKKYLKLWKQSININEIQKEKLINWLTKSLIIDNMYKENYVNKDKKLASLIVGLAEVLYSNQEIENIETYIQEYLTKYSCSAKLKSELMLASQQIIDLNNNY</sequence>
<gene>
    <name evidence="1" type="ORF">H9980_11700</name>
</gene>
<evidence type="ECO:0000313" key="1">
    <source>
        <dbReference type="EMBL" id="HIX82614.1"/>
    </source>
</evidence>
<dbReference type="AlphaFoldDB" id="A0A9D1XNK1"/>
<reference evidence="1" key="1">
    <citation type="journal article" date="2021" name="PeerJ">
        <title>Extensive microbial diversity within the chicken gut microbiome revealed by metagenomics and culture.</title>
        <authorList>
            <person name="Gilroy R."/>
            <person name="Ravi A."/>
            <person name="Getino M."/>
            <person name="Pursley I."/>
            <person name="Horton D.L."/>
            <person name="Alikhan N.F."/>
            <person name="Baker D."/>
            <person name="Gharbi K."/>
            <person name="Hall N."/>
            <person name="Watson M."/>
            <person name="Adriaenssens E.M."/>
            <person name="Foster-Nyarko E."/>
            <person name="Jarju S."/>
            <person name="Secka A."/>
            <person name="Antonio M."/>
            <person name="Oren A."/>
            <person name="Chaudhuri R.R."/>
            <person name="La Ragione R."/>
            <person name="Hildebrand F."/>
            <person name="Pallen M.J."/>
        </authorList>
    </citation>
    <scope>NUCLEOTIDE SEQUENCE</scope>
    <source>
        <strain evidence="1">ChiGjej1B1-14440</strain>
    </source>
</reference>
<proteinExistence type="predicted"/>
<evidence type="ECO:0000313" key="2">
    <source>
        <dbReference type="Proteomes" id="UP000886724"/>
    </source>
</evidence>
<reference evidence="1" key="2">
    <citation type="submission" date="2021-04" db="EMBL/GenBank/DDBJ databases">
        <authorList>
            <person name="Gilroy R."/>
        </authorList>
    </citation>
    <scope>NUCLEOTIDE SEQUENCE</scope>
    <source>
        <strain evidence="1">ChiGjej1B1-14440</strain>
    </source>
</reference>
<comment type="caution">
    <text evidence="1">The sequence shown here is derived from an EMBL/GenBank/DDBJ whole genome shotgun (WGS) entry which is preliminary data.</text>
</comment>
<protein>
    <submittedName>
        <fullName evidence="1">Uncharacterized protein</fullName>
    </submittedName>
</protein>
<organism evidence="1 2">
    <name type="scientific">Candidatus Erysipelatoclostridium merdavium</name>
    <dbReference type="NCBI Taxonomy" id="2838566"/>
    <lineage>
        <taxon>Bacteria</taxon>
        <taxon>Bacillati</taxon>
        <taxon>Bacillota</taxon>
        <taxon>Erysipelotrichia</taxon>
        <taxon>Erysipelotrichales</taxon>
        <taxon>Erysipelotrichales incertae sedis</taxon>
    </lineage>
</organism>
<name>A0A9D1XNK1_9FIRM</name>
<dbReference type="Proteomes" id="UP000886724">
    <property type="component" value="Unassembled WGS sequence"/>
</dbReference>